<dbReference type="GO" id="GO:0004540">
    <property type="term" value="F:RNA nuclease activity"/>
    <property type="evidence" value="ECO:0007669"/>
    <property type="project" value="InterPro"/>
</dbReference>
<name>A0A6D2IFA4_9BRAS</name>
<dbReference type="Pfam" id="PF01936">
    <property type="entry name" value="NYN"/>
    <property type="match status" value="2"/>
</dbReference>
<evidence type="ECO:0000313" key="4">
    <source>
        <dbReference type="Proteomes" id="UP000467841"/>
    </source>
</evidence>
<dbReference type="InterPro" id="IPR024768">
    <property type="entry name" value="Marf1"/>
</dbReference>
<dbReference type="CDD" id="cd10910">
    <property type="entry name" value="PIN_limkain_b1_N_like"/>
    <property type="match status" value="2"/>
</dbReference>
<comment type="caution">
    <text evidence="3">The sequence shown here is derived from an EMBL/GenBank/DDBJ whole genome shotgun (WGS) entry which is preliminary data.</text>
</comment>
<sequence length="606" mass="68734">MTQNKSPAAKKTVVWWDMNTCPPPEELDPYQIRQSIESAFSHYLPFTISAHGNLKAIPPGLLESILSSGIILKHGLDGSMPVDMKRWRDANPPPARLILISDCEGIRGILPLFKNLGYTIIGVLKKNELELEDPAEYASLVTFSWDHLLSGCHRRTTGEVMDVKDKCSETAWLCKLCINSSRPFAGESYESLTRHFNSAQHSFQIAKITEMKRQSMGSRRGNEAHSVSGVRRRRLGVVCFSARHFLCFICYLEATVSLYQLAKCDLIFHEMMQNKSQPAKKTVVWWDMNTCPPPEGLDPNQIRQSLESTFPHLLPFTISAHGDLKVIPRSLWEPILSSGILLKHGPAGSMPGSMPSDMTSWRDNNPPPARLILISDCESVCGILRLFTVRGYTITCAVKNNKPEDAAKSKYASLAAISWDHILSAAWYDSTSGRPVMDKCSETAWVCNMWIDSSHPFAGESYESLTRHMSSALHSIQESIWMNPTPSSGSRDEEYEESEDDLGSGEDEGDEESEDELDKEMMQTREESEDELDKEIMQNKKTGVWWDMDTCPRPQGLDTCPSEYRIDVFRTPSSKRLCHWQPEFHRCWRVGTHLIRWFLYETQPSR</sequence>
<evidence type="ECO:0000256" key="1">
    <source>
        <dbReference type="SAM" id="MobiDB-lite"/>
    </source>
</evidence>
<accession>A0A6D2IFA4</accession>
<dbReference type="OrthoDB" id="549353at2759"/>
<dbReference type="InterPro" id="IPR021139">
    <property type="entry name" value="NYN"/>
</dbReference>
<dbReference type="GO" id="GO:0010468">
    <property type="term" value="P:regulation of gene expression"/>
    <property type="evidence" value="ECO:0007669"/>
    <property type="project" value="InterPro"/>
</dbReference>
<feature type="region of interest" description="Disordered" evidence="1">
    <location>
        <begin position="478"/>
        <end position="532"/>
    </location>
</feature>
<dbReference type="AlphaFoldDB" id="A0A6D2IFA4"/>
<reference evidence="3" key="1">
    <citation type="submission" date="2020-01" db="EMBL/GenBank/DDBJ databases">
        <authorList>
            <person name="Mishra B."/>
        </authorList>
    </citation>
    <scope>NUCLEOTIDE SEQUENCE [LARGE SCALE GENOMIC DNA]</scope>
</reference>
<gene>
    <name evidence="3" type="ORF">MERR_LOCUS13495</name>
</gene>
<dbReference type="PANTHER" id="PTHR14379:SF78">
    <property type="entry name" value="NYN DOMAIN-CONTAINING PROTEIN"/>
    <property type="match status" value="1"/>
</dbReference>
<dbReference type="EMBL" id="CACVBM020001051">
    <property type="protein sequence ID" value="CAA7026260.1"/>
    <property type="molecule type" value="Genomic_DNA"/>
</dbReference>
<feature type="domain" description="NYN" evidence="2">
    <location>
        <begin position="11"/>
        <end position="124"/>
    </location>
</feature>
<protein>
    <recommendedName>
        <fullName evidence="2">NYN domain-containing protein</fullName>
    </recommendedName>
</protein>
<proteinExistence type="predicted"/>
<evidence type="ECO:0000259" key="2">
    <source>
        <dbReference type="Pfam" id="PF01936"/>
    </source>
</evidence>
<dbReference type="PANTHER" id="PTHR14379">
    <property type="entry name" value="LIMKAIN B LKAP"/>
    <property type="match status" value="1"/>
</dbReference>
<evidence type="ECO:0000313" key="3">
    <source>
        <dbReference type="EMBL" id="CAA7026260.1"/>
    </source>
</evidence>
<organism evidence="3 4">
    <name type="scientific">Microthlaspi erraticum</name>
    <dbReference type="NCBI Taxonomy" id="1685480"/>
    <lineage>
        <taxon>Eukaryota</taxon>
        <taxon>Viridiplantae</taxon>
        <taxon>Streptophyta</taxon>
        <taxon>Embryophyta</taxon>
        <taxon>Tracheophyta</taxon>
        <taxon>Spermatophyta</taxon>
        <taxon>Magnoliopsida</taxon>
        <taxon>eudicotyledons</taxon>
        <taxon>Gunneridae</taxon>
        <taxon>Pentapetalae</taxon>
        <taxon>rosids</taxon>
        <taxon>malvids</taxon>
        <taxon>Brassicales</taxon>
        <taxon>Brassicaceae</taxon>
        <taxon>Coluteocarpeae</taxon>
        <taxon>Microthlaspi</taxon>
    </lineage>
</organism>
<dbReference type="GO" id="GO:0005777">
    <property type="term" value="C:peroxisome"/>
    <property type="evidence" value="ECO:0007669"/>
    <property type="project" value="InterPro"/>
</dbReference>
<keyword evidence="4" id="KW-1185">Reference proteome</keyword>
<dbReference type="Proteomes" id="UP000467841">
    <property type="component" value="Unassembled WGS sequence"/>
</dbReference>
<feature type="compositionally biased region" description="Acidic residues" evidence="1">
    <location>
        <begin position="493"/>
        <end position="518"/>
    </location>
</feature>
<feature type="domain" description="NYN" evidence="2">
    <location>
        <begin position="281"/>
        <end position="392"/>
    </location>
</feature>